<organism evidence="1">
    <name type="scientific">Utricularia reniformis</name>
    <dbReference type="NCBI Taxonomy" id="192314"/>
    <lineage>
        <taxon>Eukaryota</taxon>
        <taxon>Viridiplantae</taxon>
        <taxon>Streptophyta</taxon>
        <taxon>Embryophyta</taxon>
        <taxon>Tracheophyta</taxon>
        <taxon>Spermatophyta</taxon>
        <taxon>Magnoliopsida</taxon>
        <taxon>eudicotyledons</taxon>
        <taxon>Gunneridae</taxon>
        <taxon>Pentapetalae</taxon>
        <taxon>asterids</taxon>
        <taxon>lamiids</taxon>
        <taxon>Lamiales</taxon>
        <taxon>Lentibulariaceae</taxon>
        <taxon>Utricularia</taxon>
    </lineage>
</organism>
<sequence>MCCIYGMCSQMRKWLEFEAPPGLMQLEPSTRQLLKLGGPSIQVPKSTTVRPFPRLRRVHCKLQREYSLTRTG</sequence>
<evidence type="ECO:0000313" key="1">
    <source>
        <dbReference type="EMBL" id="ART30912.1"/>
    </source>
</evidence>
<reference evidence="1" key="1">
    <citation type="submission" date="2017-03" db="EMBL/GenBank/DDBJ databases">
        <title>The mitochondrial genome of the carnivorous plant Utricularia reniformis (Lentibulariaceae): structure, comparative analysis and evolutionary landmarks.</title>
        <authorList>
            <person name="Silva S.R."/>
            <person name="Alvarenga D.O."/>
            <person name="Michael T.P."/>
            <person name="Miranda V.F.O."/>
            <person name="Varani A.M."/>
        </authorList>
    </citation>
    <scope>NUCLEOTIDE SEQUENCE</scope>
</reference>
<geneLocation type="mitochondrion" evidence="1"/>
<accession>A0A1Y0B0F2</accession>
<dbReference type="AlphaFoldDB" id="A0A1Y0B0F2"/>
<proteinExistence type="predicted"/>
<keyword evidence="1" id="KW-0496">Mitochondrion</keyword>
<gene>
    <name evidence="1" type="ORF">AEK19_MT0661</name>
</gene>
<name>A0A1Y0B0F2_9LAMI</name>
<dbReference type="EMBL" id="KY774314">
    <property type="protein sequence ID" value="ART30912.1"/>
    <property type="molecule type" value="Genomic_DNA"/>
</dbReference>
<protein>
    <submittedName>
        <fullName evidence="1">Uncharacterized protein</fullName>
    </submittedName>
</protein>